<dbReference type="Gene3D" id="3.40.50.150">
    <property type="entry name" value="Vaccinia Virus protein VP39"/>
    <property type="match status" value="1"/>
</dbReference>
<dbReference type="AlphaFoldDB" id="A0A934S8M3"/>
<keyword evidence="4" id="KW-0949">S-adenosyl-L-methionine</keyword>
<dbReference type="CDD" id="cd02440">
    <property type="entry name" value="AdoMet_MTases"/>
    <property type="match status" value="1"/>
</dbReference>
<dbReference type="PANTHER" id="PTHR32183">
    <property type="match status" value="1"/>
</dbReference>
<name>A0A934S8M3_9BACT</name>
<dbReference type="PANTHER" id="PTHR32183:SF6">
    <property type="entry name" value="CYSTEINE SULFINATE DESULFINASE_CYSTEINE DESULFURASE AND RELATED ENZYMES"/>
    <property type="match status" value="1"/>
</dbReference>
<reference evidence="5" key="1">
    <citation type="submission" date="2021-01" db="EMBL/GenBank/DDBJ databases">
        <title>Modified the classification status of verrucomicrobia.</title>
        <authorList>
            <person name="Feng X."/>
        </authorList>
    </citation>
    <scope>NUCLEOTIDE SEQUENCE</scope>
    <source>
        <strain evidence="5">KCTC 22041</strain>
    </source>
</reference>
<proteinExistence type="predicted"/>
<dbReference type="InterPro" id="IPR008854">
    <property type="entry name" value="TPMT"/>
</dbReference>
<keyword evidence="6" id="KW-1185">Reference proteome</keyword>
<accession>A0A934S8M3</accession>
<organism evidence="5 6">
    <name type="scientific">Luteolibacter pohnpeiensis</name>
    <dbReference type="NCBI Taxonomy" id="454153"/>
    <lineage>
        <taxon>Bacteria</taxon>
        <taxon>Pseudomonadati</taxon>
        <taxon>Verrucomicrobiota</taxon>
        <taxon>Verrucomicrobiia</taxon>
        <taxon>Verrucomicrobiales</taxon>
        <taxon>Verrucomicrobiaceae</taxon>
        <taxon>Luteolibacter</taxon>
    </lineage>
</organism>
<protein>
    <submittedName>
        <fullName evidence="5">Methyltransferase domain-containing protein</fullName>
    </submittedName>
</protein>
<sequence length="197" mass="21921">MDWNSRYANQDTPWNKGTHTPVLEEFLARHAEKLHGKVAVPGCGAGHDCRWLAEIPDCEVSGFDIAPLAIEEARGLDVAEKVSYRLYDFLNPCPDDTEGFDLLWEHTCFCALEPSMRDGYLKTAATLLKPGGRVAGVFFINPEMDEGEQGPPFKISVEELKSAWDAAGFEILDSWTPTSGYDGRIGRELALMLRKRG</sequence>
<dbReference type="PROSITE" id="PS51585">
    <property type="entry name" value="SAM_MT_TPMT"/>
    <property type="match status" value="1"/>
</dbReference>
<dbReference type="Proteomes" id="UP000603141">
    <property type="component" value="Unassembled WGS sequence"/>
</dbReference>
<dbReference type="GO" id="GO:0008757">
    <property type="term" value="F:S-adenosylmethionine-dependent methyltransferase activity"/>
    <property type="evidence" value="ECO:0007669"/>
    <property type="project" value="InterPro"/>
</dbReference>
<dbReference type="GO" id="GO:0032259">
    <property type="term" value="P:methylation"/>
    <property type="evidence" value="ECO:0007669"/>
    <property type="project" value="UniProtKB-KW"/>
</dbReference>
<dbReference type="Pfam" id="PF05724">
    <property type="entry name" value="TPMT"/>
    <property type="match status" value="1"/>
</dbReference>
<evidence type="ECO:0000313" key="6">
    <source>
        <dbReference type="Proteomes" id="UP000603141"/>
    </source>
</evidence>
<comment type="caution">
    <text evidence="5">The sequence shown here is derived from an EMBL/GenBank/DDBJ whole genome shotgun (WGS) entry which is preliminary data.</text>
</comment>
<keyword evidence="3" id="KW-0808">Transferase</keyword>
<dbReference type="SUPFAM" id="SSF53335">
    <property type="entry name" value="S-adenosyl-L-methionine-dependent methyltransferases"/>
    <property type="match status" value="1"/>
</dbReference>
<keyword evidence="2 5" id="KW-0489">Methyltransferase</keyword>
<dbReference type="InterPro" id="IPR029063">
    <property type="entry name" value="SAM-dependent_MTases_sf"/>
</dbReference>
<dbReference type="RefSeq" id="WP_200271201.1">
    <property type="nucleotide sequence ID" value="NZ_JAENIJ010000019.1"/>
</dbReference>
<evidence type="ECO:0000256" key="1">
    <source>
        <dbReference type="ARBA" id="ARBA00022553"/>
    </source>
</evidence>
<evidence type="ECO:0000313" key="5">
    <source>
        <dbReference type="EMBL" id="MBK1883259.1"/>
    </source>
</evidence>
<evidence type="ECO:0000256" key="4">
    <source>
        <dbReference type="ARBA" id="ARBA00022691"/>
    </source>
</evidence>
<keyword evidence="1" id="KW-0597">Phosphoprotein</keyword>
<dbReference type="EMBL" id="JAENIJ010000019">
    <property type="protein sequence ID" value="MBK1883259.1"/>
    <property type="molecule type" value="Genomic_DNA"/>
</dbReference>
<gene>
    <name evidence="5" type="ORF">JIN85_12605</name>
</gene>
<evidence type="ECO:0000256" key="2">
    <source>
        <dbReference type="ARBA" id="ARBA00022603"/>
    </source>
</evidence>
<evidence type="ECO:0000256" key="3">
    <source>
        <dbReference type="ARBA" id="ARBA00022679"/>
    </source>
</evidence>